<dbReference type="InterPro" id="IPR001005">
    <property type="entry name" value="SANT/Myb"/>
</dbReference>
<dbReference type="Pfam" id="PF00249">
    <property type="entry name" value="Myb_DNA-binding"/>
    <property type="match status" value="2"/>
</dbReference>
<reference evidence="11" key="1">
    <citation type="submission" date="2019-12" db="EMBL/GenBank/DDBJ databases">
        <authorList>
            <person name="Li H."/>
        </authorList>
    </citation>
    <scope>NUCLEOTIDE SEQUENCE</scope>
</reference>
<evidence type="ECO:0000256" key="2">
    <source>
        <dbReference type="ARBA" id="ARBA00022737"/>
    </source>
</evidence>
<feature type="compositionally biased region" description="Polar residues" evidence="8">
    <location>
        <begin position="129"/>
        <end position="138"/>
    </location>
</feature>
<keyword evidence="7" id="KW-0539">Nucleus</keyword>
<dbReference type="GO" id="GO:0003690">
    <property type="term" value="F:double-stranded DNA binding"/>
    <property type="evidence" value="ECO:0007669"/>
    <property type="project" value="UniProtKB-ARBA"/>
</dbReference>
<evidence type="ECO:0000256" key="1">
    <source>
        <dbReference type="ARBA" id="ARBA00004123"/>
    </source>
</evidence>
<dbReference type="SMART" id="SM00717">
    <property type="entry name" value="SANT"/>
    <property type="match status" value="2"/>
</dbReference>
<dbReference type="Gene3D" id="1.10.10.60">
    <property type="entry name" value="Homeodomain-like"/>
    <property type="match status" value="2"/>
</dbReference>
<sequence>MRKPDLMIKDHRVNNNNNKSKLRKGLWSPEEDEKLMRYMLTNGQGCWSDIARNAGLQRCGKSCRLRWINYLRPDLKRGAFSPQEEELIIHLHSILGNRWSQIAARLPGRTDNEIKNFWNSTLKKRFKHNNSTPSPNDSDGSEPRISDHVTGGHVMPMHELDIMNICMETFSSSSTSTMQNYVTGSSQFDPFPMVDHNRYDMTAGAAAGLFNMQPPTQVGGAGEIGFYGQYGILEANNMGLERDLSLPPLESRSVEENNNINARPVDVKSNNNNHFNNGCFNNTDDHQSCFKVENMFGFGNNHAQGESLKMGEWDFEGLMQDLSSFPFLDFQVE</sequence>
<dbReference type="PROSITE" id="PS51294">
    <property type="entry name" value="HTH_MYB"/>
    <property type="match status" value="2"/>
</dbReference>
<evidence type="ECO:0000256" key="7">
    <source>
        <dbReference type="ARBA" id="ARBA00023242"/>
    </source>
</evidence>
<evidence type="ECO:0000256" key="4">
    <source>
        <dbReference type="ARBA" id="ARBA00023125"/>
    </source>
</evidence>
<keyword evidence="5" id="KW-0010">Activator</keyword>
<keyword evidence="2" id="KW-0677">Repeat</keyword>
<dbReference type="CDD" id="cd00167">
    <property type="entry name" value="SANT"/>
    <property type="match status" value="2"/>
</dbReference>
<dbReference type="EMBL" id="MN815930">
    <property type="protein sequence ID" value="QNT38220.1"/>
    <property type="molecule type" value="mRNA"/>
</dbReference>
<name>A0A7H1KVY2_BETPL</name>
<evidence type="ECO:0000259" key="10">
    <source>
        <dbReference type="PROSITE" id="PS51294"/>
    </source>
</evidence>
<feature type="domain" description="HTH myb-type" evidence="10">
    <location>
        <begin position="19"/>
        <end position="71"/>
    </location>
</feature>
<evidence type="ECO:0000256" key="8">
    <source>
        <dbReference type="SAM" id="MobiDB-lite"/>
    </source>
</evidence>
<dbReference type="InterPro" id="IPR051953">
    <property type="entry name" value="Plant_SW-associated_TFs"/>
</dbReference>
<dbReference type="PROSITE" id="PS50090">
    <property type="entry name" value="MYB_LIKE"/>
    <property type="match status" value="2"/>
</dbReference>
<feature type="domain" description="HTH myb-type" evidence="10">
    <location>
        <begin position="72"/>
        <end position="126"/>
    </location>
</feature>
<evidence type="ECO:0000256" key="6">
    <source>
        <dbReference type="ARBA" id="ARBA00023163"/>
    </source>
</evidence>
<keyword evidence="6" id="KW-0804">Transcription</keyword>
<dbReference type="GO" id="GO:0043565">
    <property type="term" value="F:sequence-specific DNA binding"/>
    <property type="evidence" value="ECO:0007669"/>
    <property type="project" value="UniProtKB-ARBA"/>
</dbReference>
<dbReference type="PANTHER" id="PTHR47997">
    <property type="entry name" value="MYB DOMAIN PROTEIN 55"/>
    <property type="match status" value="1"/>
</dbReference>
<dbReference type="InterPro" id="IPR017930">
    <property type="entry name" value="Myb_dom"/>
</dbReference>
<dbReference type="FunFam" id="1.10.10.60:FF:000269">
    <property type="entry name" value="Transcription factor MYB46"/>
    <property type="match status" value="1"/>
</dbReference>
<evidence type="ECO:0000256" key="3">
    <source>
        <dbReference type="ARBA" id="ARBA00023015"/>
    </source>
</evidence>
<proteinExistence type="evidence at transcript level"/>
<keyword evidence="4" id="KW-0238">DNA-binding</keyword>
<protein>
    <submittedName>
        <fullName evidence="11">Transcription factor MYB83</fullName>
    </submittedName>
</protein>
<accession>A0A7H1KVY2</accession>
<organism evidence="11">
    <name type="scientific">Betula platyphylla</name>
    <name type="common">Asian white birch</name>
    <dbReference type="NCBI Taxonomy" id="78630"/>
    <lineage>
        <taxon>Eukaryota</taxon>
        <taxon>Viridiplantae</taxon>
        <taxon>Streptophyta</taxon>
        <taxon>Embryophyta</taxon>
        <taxon>Tracheophyta</taxon>
        <taxon>Spermatophyta</taxon>
        <taxon>Magnoliopsida</taxon>
        <taxon>eudicotyledons</taxon>
        <taxon>Gunneridae</taxon>
        <taxon>Pentapetalae</taxon>
        <taxon>rosids</taxon>
        <taxon>fabids</taxon>
        <taxon>Fagales</taxon>
        <taxon>Betulaceae</taxon>
        <taxon>Betula</taxon>
    </lineage>
</organism>
<evidence type="ECO:0000259" key="9">
    <source>
        <dbReference type="PROSITE" id="PS50090"/>
    </source>
</evidence>
<comment type="subcellular location">
    <subcellularLocation>
        <location evidence="1">Nucleus</location>
    </subcellularLocation>
</comment>
<feature type="region of interest" description="Disordered" evidence="8">
    <location>
        <begin position="125"/>
        <end position="152"/>
    </location>
</feature>
<feature type="domain" description="Myb-like" evidence="9">
    <location>
        <begin position="72"/>
        <end position="122"/>
    </location>
</feature>
<dbReference type="FunFam" id="1.10.10.60:FF:000077">
    <property type="entry name" value="MYB transcription factor"/>
    <property type="match status" value="1"/>
</dbReference>
<dbReference type="GO" id="GO:2000652">
    <property type="term" value="P:regulation of secondary cell wall biogenesis"/>
    <property type="evidence" value="ECO:0007669"/>
    <property type="project" value="UniProtKB-ARBA"/>
</dbReference>
<feature type="domain" description="Myb-like" evidence="9">
    <location>
        <begin position="19"/>
        <end position="71"/>
    </location>
</feature>
<keyword evidence="3" id="KW-0805">Transcription regulation</keyword>
<dbReference type="AlphaFoldDB" id="A0A7H1KVY2"/>
<evidence type="ECO:0000313" key="11">
    <source>
        <dbReference type="EMBL" id="QNT38220.1"/>
    </source>
</evidence>
<evidence type="ECO:0000256" key="5">
    <source>
        <dbReference type="ARBA" id="ARBA00023159"/>
    </source>
</evidence>
<dbReference type="InterPro" id="IPR009057">
    <property type="entry name" value="Homeodomain-like_sf"/>
</dbReference>
<dbReference type="PANTHER" id="PTHR47997:SF73">
    <property type="entry name" value="TRANSCRIPTION FACTOR MYB83-LIKE"/>
    <property type="match status" value="1"/>
</dbReference>
<dbReference type="GO" id="GO:0005634">
    <property type="term" value="C:nucleus"/>
    <property type="evidence" value="ECO:0007669"/>
    <property type="project" value="UniProtKB-SubCell"/>
</dbReference>
<dbReference type="GO" id="GO:0045893">
    <property type="term" value="P:positive regulation of DNA-templated transcription"/>
    <property type="evidence" value="ECO:0007669"/>
    <property type="project" value="UniProtKB-ARBA"/>
</dbReference>
<dbReference type="SUPFAM" id="SSF46689">
    <property type="entry name" value="Homeodomain-like"/>
    <property type="match status" value="1"/>
</dbReference>